<evidence type="ECO:0000313" key="7">
    <source>
        <dbReference type="EnsemblMetazoa" id="ISCW010648-PA"/>
    </source>
</evidence>
<reference evidence="6 8" key="1">
    <citation type="submission" date="2008-03" db="EMBL/GenBank/DDBJ databases">
        <title>Annotation of Ixodes scapularis.</title>
        <authorList>
            <consortium name="Ixodes scapularis Genome Project Consortium"/>
            <person name="Caler E."/>
            <person name="Hannick L.I."/>
            <person name="Bidwell S."/>
            <person name="Joardar V."/>
            <person name="Thiagarajan M."/>
            <person name="Amedeo P."/>
            <person name="Galinsky K.J."/>
            <person name="Schobel S."/>
            <person name="Inman J."/>
            <person name="Hostetler J."/>
            <person name="Miller J."/>
            <person name="Hammond M."/>
            <person name="Megy K."/>
            <person name="Lawson D."/>
            <person name="Kodira C."/>
            <person name="Sutton G."/>
            <person name="Meyer J."/>
            <person name="Hill C.A."/>
            <person name="Birren B."/>
            <person name="Nene V."/>
            <person name="Collins F."/>
            <person name="Alarcon-Chaidez F."/>
            <person name="Wikel S."/>
            <person name="Strausberg R."/>
        </authorList>
    </citation>
    <scope>NUCLEOTIDE SEQUENCE [LARGE SCALE GENOMIC DNA]</scope>
    <source>
        <strain evidence="8">Wikel</strain>
        <strain evidence="6">Wikel colony</strain>
    </source>
</reference>
<dbReference type="InterPro" id="IPR001841">
    <property type="entry name" value="Znf_RING"/>
</dbReference>
<dbReference type="HOGENOM" id="CLU_161585_0_0_1"/>
<dbReference type="VEuPathDB" id="VectorBase:ISCP_026040"/>
<dbReference type="OrthoDB" id="6484861at2759"/>
<dbReference type="PROSITE" id="PS50089">
    <property type="entry name" value="ZF_RING_2"/>
    <property type="match status" value="1"/>
</dbReference>
<organism>
    <name type="scientific">Ixodes scapularis</name>
    <name type="common">Black-legged tick</name>
    <name type="synonym">Deer tick</name>
    <dbReference type="NCBI Taxonomy" id="6945"/>
    <lineage>
        <taxon>Eukaryota</taxon>
        <taxon>Metazoa</taxon>
        <taxon>Ecdysozoa</taxon>
        <taxon>Arthropoda</taxon>
        <taxon>Chelicerata</taxon>
        <taxon>Arachnida</taxon>
        <taxon>Acari</taxon>
        <taxon>Parasitiformes</taxon>
        <taxon>Ixodida</taxon>
        <taxon>Ixodoidea</taxon>
        <taxon>Ixodidae</taxon>
        <taxon>Ixodinae</taxon>
        <taxon>Ixodes</taxon>
    </lineage>
</organism>
<evidence type="ECO:0000256" key="3">
    <source>
        <dbReference type="PROSITE-ProRule" id="PRU00175"/>
    </source>
</evidence>
<dbReference type="InterPro" id="IPR013083">
    <property type="entry name" value="Znf_RING/FYVE/PHD"/>
</dbReference>
<dbReference type="PROSITE" id="PS51296">
    <property type="entry name" value="RIESKE"/>
    <property type="match status" value="1"/>
</dbReference>
<dbReference type="GO" id="GO:0051537">
    <property type="term" value="F:2 iron, 2 sulfur cluster binding"/>
    <property type="evidence" value="ECO:0007669"/>
    <property type="project" value="InterPro"/>
</dbReference>
<dbReference type="EnsemblMetazoa" id="ISCW010648-RA">
    <property type="protein sequence ID" value="ISCW010648-PA"/>
    <property type="gene ID" value="ISCW010648"/>
</dbReference>
<keyword evidence="1 3" id="KW-0479">Metal-binding</keyword>
<feature type="domain" description="RING-type" evidence="4">
    <location>
        <begin position="34"/>
        <end position="71"/>
    </location>
</feature>
<evidence type="ECO:0000313" key="6">
    <source>
        <dbReference type="EMBL" id="EEC15430.1"/>
    </source>
</evidence>
<sequence length="89" mass="9631">MSMTAAFYRVVGFQAGLSWRPLAFEKHPPAIRVCSLCGVAPRTTLVLTCSHALCEPCFAATEGKGRVCPLDGHAYDRDAVGRLQLPPDQ</sequence>
<dbReference type="AlphaFoldDB" id="B7Q9A8"/>
<gene>
    <name evidence="6" type="ORF">IscW_ISCW010648</name>
</gene>
<dbReference type="GO" id="GO:0008270">
    <property type="term" value="F:zinc ion binding"/>
    <property type="evidence" value="ECO:0007669"/>
    <property type="project" value="UniProtKB-KW"/>
</dbReference>
<evidence type="ECO:0000313" key="8">
    <source>
        <dbReference type="Proteomes" id="UP000001555"/>
    </source>
</evidence>
<proteinExistence type="predicted"/>
<feature type="non-terminal residue" evidence="6">
    <location>
        <position position="89"/>
    </location>
</feature>
<reference evidence="7" key="2">
    <citation type="submission" date="2020-05" db="UniProtKB">
        <authorList>
            <consortium name="EnsemblMetazoa"/>
        </authorList>
    </citation>
    <scope>IDENTIFICATION</scope>
    <source>
        <strain evidence="7">wikel</strain>
    </source>
</reference>
<keyword evidence="2" id="KW-0862">Zinc</keyword>
<dbReference type="SUPFAM" id="SSF57850">
    <property type="entry name" value="RING/U-box"/>
    <property type="match status" value="1"/>
</dbReference>
<accession>B7Q9A8</accession>
<dbReference type="Pfam" id="PF13920">
    <property type="entry name" value="zf-C3HC4_3"/>
    <property type="match status" value="1"/>
</dbReference>
<evidence type="ECO:0000259" key="4">
    <source>
        <dbReference type="PROSITE" id="PS50089"/>
    </source>
</evidence>
<dbReference type="EMBL" id="ABJB010415319">
    <property type="status" value="NOT_ANNOTATED_CDS"/>
    <property type="molecule type" value="Genomic_DNA"/>
</dbReference>
<dbReference type="Gene3D" id="3.30.40.10">
    <property type="entry name" value="Zinc/RING finger domain, C3HC4 (zinc finger)"/>
    <property type="match status" value="1"/>
</dbReference>
<name>B7Q9A8_IXOSC</name>
<dbReference type="InterPro" id="IPR017941">
    <property type="entry name" value="Rieske_2Fe-2S"/>
</dbReference>
<feature type="domain" description="Rieske" evidence="5">
    <location>
        <begin position="48"/>
        <end position="89"/>
    </location>
</feature>
<evidence type="ECO:0000259" key="5">
    <source>
        <dbReference type="PROSITE" id="PS51296"/>
    </source>
</evidence>
<keyword evidence="8" id="KW-1185">Reference proteome</keyword>
<keyword evidence="1 3" id="KW-0863">Zinc-finger</keyword>
<dbReference type="VEuPathDB" id="VectorBase:ISCW010648"/>
<evidence type="ECO:0000256" key="1">
    <source>
        <dbReference type="ARBA" id="ARBA00022771"/>
    </source>
</evidence>
<dbReference type="EMBL" id="DS887945">
    <property type="protein sequence ID" value="EEC15430.1"/>
    <property type="molecule type" value="Genomic_DNA"/>
</dbReference>
<evidence type="ECO:0000256" key="2">
    <source>
        <dbReference type="ARBA" id="ARBA00022833"/>
    </source>
</evidence>
<dbReference type="PaxDb" id="6945-B7Q9A8"/>
<protein>
    <submittedName>
        <fullName evidence="6 7">Secreted protein, putative</fullName>
    </submittedName>
</protein>
<dbReference type="VEuPathDB" id="VectorBase:ISCI010648"/>
<dbReference type="Proteomes" id="UP000001555">
    <property type="component" value="Unassembled WGS sequence"/>
</dbReference>